<evidence type="ECO:0000313" key="5">
    <source>
        <dbReference type="EMBL" id="RMO00775.1"/>
    </source>
</evidence>
<feature type="coiled-coil region" evidence="1">
    <location>
        <begin position="284"/>
        <end position="339"/>
    </location>
</feature>
<dbReference type="EMBL" id="RBPJ01000082">
    <property type="protein sequence ID" value="RMO00775.1"/>
    <property type="molecule type" value="Genomic_DNA"/>
</dbReference>
<evidence type="ECO:0000313" key="6">
    <source>
        <dbReference type="Proteomes" id="UP000269335"/>
    </source>
</evidence>
<comment type="caution">
    <text evidence="5">The sequence shown here is derived from an EMBL/GenBank/DDBJ whole genome shotgun (WGS) entry which is preliminary data.</text>
</comment>
<accession>A0A3M3QHT5</accession>
<sequence>MVHHEIVGDLMARGGINKAVVQKARQSLLAKGMYPSIDAVRVELGNTGSKTTISRYLKEIESFDPRPPSSRERMGEELSAMVGSLLDRLMEEGDESIEQARSAFDLQRVGLEAQIASLQSELTAARRQLDAQQAAIEAQTADLQTTQSSLQAELTRNAGISQRCTDLEALVGDRDKQIQSLEEKHVHARGALEHYRESMKEQRDQDQRRHESQLQESQVEQRKLQETLVLKQDDLTRLNRDNERLLGESRQQVKTLHAHEARIQGLTGEIQGLKLTEAKSAGISEQLQEQIAALRQEAKALNEAAAKSSEREVEIRLLLTSAQAENQQLRRERAIESELAESHVAAEPTSPLSKSSVNPPRKPRK</sequence>
<dbReference type="InterPro" id="IPR021104">
    <property type="entry name" value="KfrA_DNA-bd_N"/>
</dbReference>
<dbReference type="Pfam" id="PF11740">
    <property type="entry name" value="KfrA_N"/>
    <property type="match status" value="1"/>
</dbReference>
<feature type="coiled-coil region" evidence="1">
    <location>
        <begin position="108"/>
        <end position="142"/>
    </location>
</feature>
<evidence type="ECO:0000313" key="4">
    <source>
        <dbReference type="EMBL" id="RMN83575.1"/>
    </source>
</evidence>
<dbReference type="Proteomes" id="UP000270524">
    <property type="component" value="Unassembled WGS sequence"/>
</dbReference>
<feature type="region of interest" description="Disordered" evidence="2">
    <location>
        <begin position="196"/>
        <end position="220"/>
    </location>
</feature>
<feature type="domain" description="KfrA N-terminal DNA-binding" evidence="3">
    <location>
        <begin position="18"/>
        <end position="125"/>
    </location>
</feature>
<protein>
    <recommendedName>
        <fullName evidence="3">KfrA N-terminal DNA-binding domain-containing protein</fullName>
    </recommendedName>
</protein>
<feature type="region of interest" description="Disordered" evidence="2">
    <location>
        <begin position="340"/>
        <end position="365"/>
    </location>
</feature>
<dbReference type="Proteomes" id="UP000269335">
    <property type="component" value="Unassembled WGS sequence"/>
</dbReference>
<evidence type="ECO:0000256" key="2">
    <source>
        <dbReference type="SAM" id="MobiDB-lite"/>
    </source>
</evidence>
<reference evidence="6 7" key="1">
    <citation type="submission" date="2018-08" db="EMBL/GenBank/DDBJ databases">
        <title>Recombination of ecologically and evolutionarily significant loci maintains genetic cohesion in the Pseudomonas syringae species complex.</title>
        <authorList>
            <person name="Dillon M."/>
            <person name="Thakur S."/>
            <person name="Almeida R.N.D."/>
            <person name="Weir B.S."/>
            <person name="Guttman D.S."/>
        </authorList>
    </citation>
    <scope>NUCLEOTIDE SEQUENCE [LARGE SCALE GENOMIC DNA]</scope>
    <source>
        <strain evidence="4 6">ICMP 15201</strain>
        <strain evidence="5 7">ICMP 15203</strain>
    </source>
</reference>
<name>A0A3M3QHT5_PSECA</name>
<evidence type="ECO:0000313" key="7">
    <source>
        <dbReference type="Proteomes" id="UP000270524"/>
    </source>
</evidence>
<gene>
    <name evidence="5" type="ORF">ALQ51_01099</name>
    <name evidence="4" type="ORF">ALQ53_01342</name>
</gene>
<dbReference type="EMBL" id="RBPH01000070">
    <property type="protein sequence ID" value="RMN83575.1"/>
    <property type="molecule type" value="Genomic_DNA"/>
</dbReference>
<dbReference type="AlphaFoldDB" id="A0A3M3QHT5"/>
<keyword evidence="1" id="KW-0175">Coiled coil</keyword>
<proteinExistence type="predicted"/>
<evidence type="ECO:0000259" key="3">
    <source>
        <dbReference type="Pfam" id="PF11740"/>
    </source>
</evidence>
<evidence type="ECO:0000256" key="1">
    <source>
        <dbReference type="SAM" id="Coils"/>
    </source>
</evidence>
<organism evidence="5 7">
    <name type="scientific">Pseudomonas cannabina</name>
    <dbReference type="NCBI Taxonomy" id="86840"/>
    <lineage>
        <taxon>Bacteria</taxon>
        <taxon>Pseudomonadati</taxon>
        <taxon>Pseudomonadota</taxon>
        <taxon>Gammaproteobacteria</taxon>
        <taxon>Pseudomonadales</taxon>
        <taxon>Pseudomonadaceae</taxon>
        <taxon>Pseudomonas</taxon>
    </lineage>
</organism>